<dbReference type="Pfam" id="PF06568">
    <property type="entry name" value="YjiS-like"/>
    <property type="match status" value="1"/>
</dbReference>
<accession>A0ABS5G6C5</accession>
<keyword evidence="3" id="KW-1185">Reference proteome</keyword>
<reference evidence="3" key="1">
    <citation type="journal article" date="2021" name="ISME J.">
        <title>Evolutionary origin and ecological implication of a unique nif island in free-living Bradyrhizobium lineages.</title>
        <authorList>
            <person name="Tao J."/>
        </authorList>
    </citation>
    <scope>NUCLEOTIDE SEQUENCE [LARGE SCALE GENOMIC DNA]</scope>
    <source>
        <strain evidence="3">SZCCT0094</strain>
    </source>
</reference>
<dbReference type="EMBL" id="JAFCLK010000008">
    <property type="protein sequence ID" value="MBR1136186.1"/>
    <property type="molecule type" value="Genomic_DNA"/>
</dbReference>
<dbReference type="RefSeq" id="WP_172236504.1">
    <property type="nucleotide sequence ID" value="NZ_JABFDP010000009.1"/>
</dbReference>
<proteinExistence type="predicted"/>
<sequence>MPSTTDDPSISAIEACTLRDASRSPGLFARGRSPSHPIPSKPGANVYYLVRSVPDRRYAESKPTPLLRLWWKRWRERHRFARELPWIADEVLADYGLTRDEARRLCRRPFWRA</sequence>
<comment type="caution">
    <text evidence="2">The sequence shown here is derived from an EMBL/GenBank/DDBJ whole genome shotgun (WGS) entry which is preliminary data.</text>
</comment>
<evidence type="ECO:0000313" key="3">
    <source>
        <dbReference type="Proteomes" id="UP001314635"/>
    </source>
</evidence>
<evidence type="ECO:0000259" key="1">
    <source>
        <dbReference type="Pfam" id="PF06568"/>
    </source>
</evidence>
<protein>
    <submittedName>
        <fullName evidence="2">DUF1127 domain-containing protein</fullName>
    </submittedName>
</protein>
<name>A0ABS5G6C5_9BRAD</name>
<gene>
    <name evidence="2" type="ORF">JQ619_10455</name>
</gene>
<organism evidence="2 3">
    <name type="scientific">Bradyrhizobium denitrificans</name>
    <dbReference type="NCBI Taxonomy" id="2734912"/>
    <lineage>
        <taxon>Bacteria</taxon>
        <taxon>Pseudomonadati</taxon>
        <taxon>Pseudomonadota</taxon>
        <taxon>Alphaproteobacteria</taxon>
        <taxon>Hyphomicrobiales</taxon>
        <taxon>Nitrobacteraceae</taxon>
        <taxon>Bradyrhizobium</taxon>
    </lineage>
</organism>
<evidence type="ECO:0000313" key="2">
    <source>
        <dbReference type="EMBL" id="MBR1136186.1"/>
    </source>
</evidence>
<feature type="domain" description="YjiS-like" evidence="1">
    <location>
        <begin position="67"/>
        <end position="103"/>
    </location>
</feature>
<dbReference type="Proteomes" id="UP001314635">
    <property type="component" value="Unassembled WGS sequence"/>
</dbReference>
<dbReference type="InterPro" id="IPR009506">
    <property type="entry name" value="YjiS-like"/>
</dbReference>